<evidence type="ECO:0000256" key="3">
    <source>
        <dbReference type="ARBA" id="ARBA00022723"/>
    </source>
</evidence>
<organism evidence="8 9">
    <name type="scientific">Candidatus Moanibacter tarae</name>
    <dbReference type="NCBI Taxonomy" id="2200854"/>
    <lineage>
        <taxon>Bacteria</taxon>
        <taxon>Pseudomonadati</taxon>
        <taxon>Verrucomicrobiota</taxon>
        <taxon>Opitutia</taxon>
        <taxon>Puniceicoccales</taxon>
        <taxon>Puniceicoccales incertae sedis</taxon>
        <taxon>Candidatus Moanibacter</taxon>
    </lineage>
</organism>
<evidence type="ECO:0000256" key="2">
    <source>
        <dbReference type="ARBA" id="ARBA00022722"/>
    </source>
</evidence>
<keyword evidence="7" id="KW-0963">Cytoplasm</keyword>
<dbReference type="NCBIfam" id="TIGR00043">
    <property type="entry name" value="rRNA maturation RNase YbeY"/>
    <property type="match status" value="1"/>
</dbReference>
<dbReference type="HAMAP" id="MF_00009">
    <property type="entry name" value="Endoribonucl_YbeY"/>
    <property type="match status" value="1"/>
</dbReference>
<keyword evidence="6 7" id="KW-0862">Zinc</keyword>
<accession>A0A2Z4ABN1</accession>
<dbReference type="PROSITE" id="PS01306">
    <property type="entry name" value="UPF0054"/>
    <property type="match status" value="1"/>
</dbReference>
<comment type="cofactor">
    <cofactor evidence="7">
        <name>Zn(2+)</name>
        <dbReference type="ChEBI" id="CHEBI:29105"/>
    </cofactor>
    <text evidence="7">Binds 1 zinc ion.</text>
</comment>
<dbReference type="Gene3D" id="3.40.390.30">
    <property type="entry name" value="Metalloproteases ('zincins'), catalytic domain"/>
    <property type="match status" value="1"/>
</dbReference>
<feature type="binding site" evidence="7">
    <location>
        <position position="120"/>
    </location>
    <ligand>
        <name>Zn(2+)</name>
        <dbReference type="ChEBI" id="CHEBI:29105"/>
        <note>catalytic</note>
    </ligand>
</feature>
<dbReference type="GO" id="GO:0008270">
    <property type="term" value="F:zinc ion binding"/>
    <property type="evidence" value="ECO:0007669"/>
    <property type="project" value="UniProtKB-UniRule"/>
</dbReference>
<dbReference type="InterPro" id="IPR020549">
    <property type="entry name" value="YbeY_CS"/>
</dbReference>
<keyword evidence="2 7" id="KW-0540">Nuclease</keyword>
<comment type="similarity">
    <text evidence="1 7">Belongs to the endoribonuclease YbeY family.</text>
</comment>
<evidence type="ECO:0000256" key="7">
    <source>
        <dbReference type="HAMAP-Rule" id="MF_00009"/>
    </source>
</evidence>
<protein>
    <recommendedName>
        <fullName evidence="7">Endoribonuclease YbeY</fullName>
        <ecNumber evidence="7">3.1.-.-</ecNumber>
    </recommendedName>
</protein>
<comment type="function">
    <text evidence="7">Single strand-specific metallo-endoribonuclease involved in late-stage 70S ribosome quality control and in maturation of the 3' terminus of the 16S rRNA.</text>
</comment>
<dbReference type="KEGG" id="mtar:DF168_00608"/>
<evidence type="ECO:0000313" key="8">
    <source>
        <dbReference type="EMBL" id="AWT59419.1"/>
    </source>
</evidence>
<dbReference type="GO" id="GO:0004222">
    <property type="term" value="F:metalloendopeptidase activity"/>
    <property type="evidence" value="ECO:0007669"/>
    <property type="project" value="InterPro"/>
</dbReference>
<dbReference type="Proteomes" id="UP000247465">
    <property type="component" value="Chromosome"/>
</dbReference>
<proteinExistence type="inferred from homology"/>
<gene>
    <name evidence="7 8" type="primary">ybeY</name>
    <name evidence="8" type="ORF">DF168_00608</name>
</gene>
<evidence type="ECO:0000313" key="9">
    <source>
        <dbReference type="Proteomes" id="UP000247465"/>
    </source>
</evidence>
<keyword evidence="4 7" id="KW-0255">Endonuclease</keyword>
<dbReference type="EMBL" id="CP029803">
    <property type="protein sequence ID" value="AWT59419.1"/>
    <property type="molecule type" value="Genomic_DNA"/>
</dbReference>
<dbReference type="SUPFAM" id="SSF55486">
    <property type="entry name" value="Metalloproteases ('zincins'), catalytic domain"/>
    <property type="match status" value="1"/>
</dbReference>
<feature type="binding site" evidence="7">
    <location>
        <position position="116"/>
    </location>
    <ligand>
        <name>Zn(2+)</name>
        <dbReference type="ChEBI" id="CHEBI:29105"/>
        <note>catalytic</note>
    </ligand>
</feature>
<evidence type="ECO:0000256" key="1">
    <source>
        <dbReference type="ARBA" id="ARBA00010875"/>
    </source>
</evidence>
<comment type="subcellular location">
    <subcellularLocation>
        <location evidence="7">Cytoplasm</location>
    </subcellularLocation>
</comment>
<dbReference type="GO" id="GO:0005737">
    <property type="term" value="C:cytoplasm"/>
    <property type="evidence" value="ECO:0007669"/>
    <property type="project" value="UniProtKB-SubCell"/>
</dbReference>
<keyword evidence="7" id="KW-0690">Ribosome biogenesis</keyword>
<reference evidence="8 9" key="1">
    <citation type="submission" date="2018-06" db="EMBL/GenBank/DDBJ databases">
        <title>Draft Genome Sequence of a Novel Marine Bacterium Related to the Verrucomicrobia.</title>
        <authorList>
            <person name="Vosseberg J."/>
            <person name="Martijn J."/>
            <person name="Ettema T.J.G."/>
        </authorList>
    </citation>
    <scope>NUCLEOTIDE SEQUENCE [LARGE SCALE GENOMIC DNA]</scope>
    <source>
        <strain evidence="8">TARA_B100001123</strain>
    </source>
</reference>
<keyword evidence="3 7" id="KW-0479">Metal-binding</keyword>
<keyword evidence="5 7" id="KW-0378">Hydrolase</keyword>
<evidence type="ECO:0000256" key="5">
    <source>
        <dbReference type="ARBA" id="ARBA00022801"/>
    </source>
</evidence>
<dbReference type="InterPro" id="IPR023091">
    <property type="entry name" value="MetalPrtase_cat_dom_sf_prd"/>
</dbReference>
<evidence type="ECO:0000256" key="6">
    <source>
        <dbReference type="ARBA" id="ARBA00022833"/>
    </source>
</evidence>
<feature type="binding site" evidence="7">
    <location>
        <position position="126"/>
    </location>
    <ligand>
        <name>Zn(2+)</name>
        <dbReference type="ChEBI" id="CHEBI:29105"/>
        <note>catalytic</note>
    </ligand>
</feature>
<dbReference type="Pfam" id="PF02130">
    <property type="entry name" value="YbeY"/>
    <property type="match status" value="1"/>
</dbReference>
<dbReference type="PANTHER" id="PTHR46986">
    <property type="entry name" value="ENDORIBONUCLEASE YBEY, CHLOROPLASTIC"/>
    <property type="match status" value="1"/>
</dbReference>
<dbReference type="GO" id="GO:0004521">
    <property type="term" value="F:RNA endonuclease activity"/>
    <property type="evidence" value="ECO:0007669"/>
    <property type="project" value="UniProtKB-UniRule"/>
</dbReference>
<dbReference type="EC" id="3.1.-.-" evidence="7"/>
<dbReference type="GO" id="GO:0006364">
    <property type="term" value="P:rRNA processing"/>
    <property type="evidence" value="ECO:0007669"/>
    <property type="project" value="UniProtKB-UniRule"/>
</dbReference>
<dbReference type="PANTHER" id="PTHR46986:SF1">
    <property type="entry name" value="ENDORIBONUCLEASE YBEY, CHLOROPLASTIC"/>
    <property type="match status" value="1"/>
</dbReference>
<name>A0A2Z4ABN1_9BACT</name>
<keyword evidence="7" id="KW-0698">rRNA processing</keyword>
<sequence>MQELKSTKHLIEIANRSNRLQFSPLEVKELFAFLEKQSEFQVPSGTLSIAFLKDQEHTRIHQEYMDNSSSTDVITFPGDPDMGLSGEICVSVDFAEKSAQFHKKSFDEEITLYLLHGWLHLSGFDDRGEAASKKMSQIQNKVFSRIQNARLVPKFHLKEGNE</sequence>
<evidence type="ECO:0000256" key="4">
    <source>
        <dbReference type="ARBA" id="ARBA00022759"/>
    </source>
</evidence>
<dbReference type="InterPro" id="IPR002036">
    <property type="entry name" value="YbeY"/>
</dbReference>
<dbReference type="AlphaFoldDB" id="A0A2Z4ABN1"/>